<dbReference type="InterPro" id="IPR023606">
    <property type="entry name" value="CoA-Trfase_III_dom_1_sf"/>
</dbReference>
<name>A0ABP8S012_9PSEU</name>
<keyword evidence="4" id="KW-1185">Reference proteome</keyword>
<dbReference type="Gene3D" id="3.30.1540.10">
    <property type="entry name" value="formyl-coa transferase, domain 3"/>
    <property type="match status" value="2"/>
</dbReference>
<evidence type="ECO:0000256" key="2">
    <source>
        <dbReference type="ARBA" id="ARBA00022679"/>
    </source>
</evidence>
<evidence type="ECO:0000313" key="3">
    <source>
        <dbReference type="EMBL" id="GAA4553720.1"/>
    </source>
</evidence>
<proteinExistence type="inferred from homology"/>
<dbReference type="InterPro" id="IPR050509">
    <property type="entry name" value="CoA-transferase_III"/>
</dbReference>
<evidence type="ECO:0000256" key="1">
    <source>
        <dbReference type="ARBA" id="ARBA00008383"/>
    </source>
</evidence>
<dbReference type="Gene3D" id="3.40.50.10540">
    <property type="entry name" value="Crotonobetainyl-coa:carnitine coa-transferase, domain 1"/>
    <property type="match status" value="2"/>
</dbReference>
<keyword evidence="2" id="KW-0808">Transferase</keyword>
<accession>A0ABP8S012</accession>
<dbReference type="PANTHER" id="PTHR48228:SF6">
    <property type="entry name" value="L-CARNITINE COA-TRANSFERASE"/>
    <property type="match status" value="1"/>
</dbReference>
<protein>
    <recommendedName>
        <fullName evidence="5">Crotonobetainyl-CoA:carnitine CoA-transferase CaiB-like acyl-CoA transferase</fullName>
    </recommendedName>
</protein>
<dbReference type="Pfam" id="PF02515">
    <property type="entry name" value="CoA_transf_3"/>
    <property type="match status" value="2"/>
</dbReference>
<reference evidence="4" key="1">
    <citation type="journal article" date="2019" name="Int. J. Syst. Evol. Microbiol.">
        <title>The Global Catalogue of Microorganisms (GCM) 10K type strain sequencing project: providing services to taxonomists for standard genome sequencing and annotation.</title>
        <authorList>
            <consortium name="The Broad Institute Genomics Platform"/>
            <consortium name="The Broad Institute Genome Sequencing Center for Infectious Disease"/>
            <person name="Wu L."/>
            <person name="Ma J."/>
        </authorList>
    </citation>
    <scope>NUCLEOTIDE SEQUENCE [LARGE SCALE GENOMIC DNA]</scope>
    <source>
        <strain evidence="4">JCM 17906</strain>
    </source>
</reference>
<dbReference type="SUPFAM" id="SSF89796">
    <property type="entry name" value="CoA-transferase family III (CaiB/BaiF)"/>
    <property type="match status" value="2"/>
</dbReference>
<comment type="similarity">
    <text evidence="1">Belongs to the CoA-transferase III family.</text>
</comment>
<dbReference type="PANTHER" id="PTHR48228">
    <property type="entry name" value="SUCCINYL-COA--D-CITRAMALATE COA-TRANSFERASE"/>
    <property type="match status" value="1"/>
</dbReference>
<comment type="caution">
    <text evidence="3">The sequence shown here is derived from an EMBL/GenBank/DDBJ whole genome shotgun (WGS) entry which is preliminary data.</text>
</comment>
<dbReference type="InterPro" id="IPR044855">
    <property type="entry name" value="CoA-Trfase_III_dom3_sf"/>
</dbReference>
<sequence>MEVADERAEYVGLMLRSLGAEVVKIEPPGGSPTRGIGPFVDDRPDPEQSLHFWSYNRGKQSIILDPGDAGDRAALRTLLASCDVLVDGAGALTAEYLGLTTDEIVDHYPALVHARMTDFGDDGPWSHFLGSDLVHLALGGPMSNCGYDPDPDGHYGLAPMAPQLWHSYHIAGDQLVMGILAALLHRDRGGSGQLVSCAIHEAVAKNTELDLMNWVMRRAEMLRQTARHAAEQVTVSPTIAHTQDGRWFTMTLLGQKDHRALAAFLDDHGIPHDIAREATTKEVGRQIPGSGGADPMAAARAADGLQRMARKYTYADFPWRDAQKVGLVCAPVRKPHENLADEHWQARGTFARAEHPALGRSVPYPVSKWVSNVTGWSTGGWSPRLGEHQDTALGRSVRPAVTTPRGVVPATRPSRRGLPLPLEGVRILDFSWFLASAGATRFLSALGAESLKVEWAAHPDTRLGAMAPVGGRAARAAATGPLQGVTDPDMGGQFNNKNAGKRGLSLNVRDPRGLDIARRLVSISDIVAEGFSPGVMKRWGLGYDELCEIRPDIIYAQQSGAGELGTFGRLRVVGPIAAALSGATEMSGLPEPAMPAGWGYSYLDWIGAYSFATAMLAALYHRDRTGEGQWIDSSQVETGIFLTGVPLLDWDVNGRAWQRTGNRSPLKPAAPHGAYRAAGKDRWIAIACFDDEEWARLAGQVGEEWTRDPRFATLASRLAHQDELDDLMTGWTSTQDAYQLMYRLQTAGVRAGVCQTAADRCERDPQLDHLQWLTELAGTKIGTWPVPEMPIKMSATPPYIGGYLDRGAPNYGEDNEYVLGELLGFATRHIKELADDGVI</sequence>
<dbReference type="InterPro" id="IPR003673">
    <property type="entry name" value="CoA-Trfase_fam_III"/>
</dbReference>
<evidence type="ECO:0000313" key="4">
    <source>
        <dbReference type="Proteomes" id="UP001501598"/>
    </source>
</evidence>
<organism evidence="3 4">
    <name type="scientific">Pseudonocardia xishanensis</name>
    <dbReference type="NCBI Taxonomy" id="630995"/>
    <lineage>
        <taxon>Bacteria</taxon>
        <taxon>Bacillati</taxon>
        <taxon>Actinomycetota</taxon>
        <taxon>Actinomycetes</taxon>
        <taxon>Pseudonocardiales</taxon>
        <taxon>Pseudonocardiaceae</taxon>
        <taxon>Pseudonocardia</taxon>
    </lineage>
</organism>
<dbReference type="EMBL" id="BAABGT010000076">
    <property type="protein sequence ID" value="GAA4553720.1"/>
    <property type="molecule type" value="Genomic_DNA"/>
</dbReference>
<evidence type="ECO:0008006" key="5">
    <source>
        <dbReference type="Google" id="ProtNLM"/>
    </source>
</evidence>
<dbReference type="Proteomes" id="UP001501598">
    <property type="component" value="Unassembled WGS sequence"/>
</dbReference>
<gene>
    <name evidence="3" type="ORF">GCM10023175_50300</name>
</gene>